<dbReference type="EMBL" id="FOBS01000026">
    <property type="protein sequence ID" value="SEM60716.1"/>
    <property type="molecule type" value="Genomic_DNA"/>
</dbReference>
<dbReference type="PANTHER" id="PTHR43656:SF2">
    <property type="entry name" value="BINDING OXIDOREDUCTASE, PUTATIVE (AFU_ORTHOLOGUE AFUA_2G08260)-RELATED"/>
    <property type="match status" value="1"/>
</dbReference>
<dbReference type="Proteomes" id="UP000198744">
    <property type="component" value="Unassembled WGS sequence"/>
</dbReference>
<dbReference type="Pfam" id="PF00724">
    <property type="entry name" value="Oxidored_FMN"/>
    <property type="match status" value="1"/>
</dbReference>
<keyword evidence="2" id="KW-0560">Oxidoreductase</keyword>
<dbReference type="GO" id="GO:0016491">
    <property type="term" value="F:oxidoreductase activity"/>
    <property type="evidence" value="ECO:0007669"/>
    <property type="project" value="UniProtKB-KW"/>
</dbReference>
<evidence type="ECO:0000256" key="1">
    <source>
        <dbReference type="ARBA" id="ARBA00022630"/>
    </source>
</evidence>
<gene>
    <name evidence="4" type="ORF">SAMN04489760_12614</name>
</gene>
<dbReference type="RefSeq" id="WP_093884321.1">
    <property type="nucleotide sequence ID" value="NZ_FOBS01000026.1"/>
</dbReference>
<dbReference type="OrthoDB" id="9784632at2"/>
<evidence type="ECO:0000259" key="3">
    <source>
        <dbReference type="Pfam" id="PF00724"/>
    </source>
</evidence>
<dbReference type="PANTHER" id="PTHR43656">
    <property type="entry name" value="BINDING OXIDOREDUCTASE, PUTATIVE (AFU_ORTHOLOGUE AFUA_2G08260)-RELATED"/>
    <property type="match status" value="1"/>
</dbReference>
<dbReference type="GO" id="GO:0010181">
    <property type="term" value="F:FMN binding"/>
    <property type="evidence" value="ECO:0007669"/>
    <property type="project" value="InterPro"/>
</dbReference>
<dbReference type="InterPro" id="IPR013785">
    <property type="entry name" value="Aldolase_TIM"/>
</dbReference>
<evidence type="ECO:0000256" key="2">
    <source>
        <dbReference type="ARBA" id="ARBA00023002"/>
    </source>
</evidence>
<protein>
    <submittedName>
        <fullName evidence="4">2,4-dienoyl-CoA reductase</fullName>
    </submittedName>
</protein>
<sequence>MKKLFETSQIGGMNLANRFVRSATWEGLATAEGGVTPRLIERMTRLARGGVGLIISSHTYVRPEGQATPWQLGIYKDELIPGLSEMAGAVHKNRGRIVLQLAHAGAFAAESVIDRLPLAVSNYEGLADSPRKQISRQDIEELVGAFADGARRAKAAGFDGVELHAAHGYLLSQFFSPLYNRRRDEYGGSVENRARVCLEILSAIRETVGRDYPVLIKMNGQDYSRGGLVREESVQIAQLLAEVGIDAVEVSGGLLKSIKTSPSRPRIDQVEKEVYFREDARLFKKVLTIPLILVGGIRSFEVAEQLVADGEADYISMSRPLIREPELVSRWQAGDRRRAECTSDNLCFAPGFKGEGVYCVSREKETTQIS</sequence>
<organism evidence="4 5">
    <name type="scientific">Syntrophus gentianae</name>
    <dbReference type="NCBI Taxonomy" id="43775"/>
    <lineage>
        <taxon>Bacteria</taxon>
        <taxon>Pseudomonadati</taxon>
        <taxon>Thermodesulfobacteriota</taxon>
        <taxon>Syntrophia</taxon>
        <taxon>Syntrophales</taxon>
        <taxon>Syntrophaceae</taxon>
        <taxon>Syntrophus</taxon>
    </lineage>
</organism>
<feature type="domain" description="NADH:flavin oxidoreductase/NADH oxidase N-terminal" evidence="3">
    <location>
        <begin position="3"/>
        <end position="334"/>
    </location>
</feature>
<evidence type="ECO:0000313" key="4">
    <source>
        <dbReference type="EMBL" id="SEM60716.1"/>
    </source>
</evidence>
<evidence type="ECO:0000313" key="5">
    <source>
        <dbReference type="Proteomes" id="UP000198744"/>
    </source>
</evidence>
<reference evidence="4 5" key="1">
    <citation type="submission" date="2016-10" db="EMBL/GenBank/DDBJ databases">
        <authorList>
            <person name="de Groot N.N."/>
        </authorList>
    </citation>
    <scope>NUCLEOTIDE SEQUENCE [LARGE SCALE GENOMIC DNA]</scope>
    <source>
        <strain evidence="4 5">DSM 8423</strain>
    </source>
</reference>
<dbReference type="SUPFAM" id="SSF51395">
    <property type="entry name" value="FMN-linked oxidoreductases"/>
    <property type="match status" value="1"/>
</dbReference>
<keyword evidence="5" id="KW-1185">Reference proteome</keyword>
<dbReference type="InterPro" id="IPR001155">
    <property type="entry name" value="OxRdtase_FMN_N"/>
</dbReference>
<proteinExistence type="predicted"/>
<dbReference type="Gene3D" id="3.20.20.70">
    <property type="entry name" value="Aldolase class I"/>
    <property type="match status" value="1"/>
</dbReference>
<dbReference type="AlphaFoldDB" id="A0A1H7ZR19"/>
<dbReference type="CDD" id="cd02803">
    <property type="entry name" value="OYE_like_FMN_family"/>
    <property type="match status" value="1"/>
</dbReference>
<dbReference type="STRING" id="43775.SAMN04489760_12614"/>
<name>A0A1H7ZR19_9BACT</name>
<dbReference type="InterPro" id="IPR051799">
    <property type="entry name" value="NADH_flavin_oxidoreductase"/>
</dbReference>
<keyword evidence="1" id="KW-0285">Flavoprotein</keyword>
<accession>A0A1H7ZR19</accession>